<keyword evidence="2" id="KW-1185">Reference proteome</keyword>
<dbReference type="PATRIC" id="fig|1129794.4.peg.1317"/>
<dbReference type="Pfam" id="PF08888">
    <property type="entry name" value="HopJ"/>
    <property type="match status" value="1"/>
</dbReference>
<dbReference type="Proteomes" id="UP000011864">
    <property type="component" value="Chromosome"/>
</dbReference>
<dbReference type="InterPro" id="IPR038604">
    <property type="entry name" value="HopJ_sf"/>
</dbReference>
<dbReference type="RefSeq" id="WP_007639539.1">
    <property type="nucleotide sequence ID" value="NC_020514.1"/>
</dbReference>
<organism evidence="1 2">
    <name type="scientific">Paraglaciecola psychrophila 170</name>
    <dbReference type="NCBI Taxonomy" id="1129794"/>
    <lineage>
        <taxon>Bacteria</taxon>
        <taxon>Pseudomonadati</taxon>
        <taxon>Pseudomonadota</taxon>
        <taxon>Gammaproteobacteria</taxon>
        <taxon>Alteromonadales</taxon>
        <taxon>Alteromonadaceae</taxon>
        <taxon>Paraglaciecola</taxon>
    </lineage>
</organism>
<proteinExistence type="predicted"/>
<sequence>MTLNKLTTITNLITQLRSTPDNIEFASVMQVISQFYTYTPTTFSNGLLLNAAGSNEGSCKIFYFAQLHELTELETLNLFGNFYRNDVLENPAGTDHGNIRNFILTGWSGVKFDGLALIRLS</sequence>
<dbReference type="InterPro" id="IPR014984">
    <property type="entry name" value="HopJ"/>
</dbReference>
<dbReference type="OrthoDB" id="9790826at2"/>
<evidence type="ECO:0008006" key="3">
    <source>
        <dbReference type="Google" id="ProtNLM"/>
    </source>
</evidence>
<name>K7AT98_9ALTE</name>
<dbReference type="HOGENOM" id="CLU_121622_1_1_6"/>
<reference evidence="1 2" key="1">
    <citation type="journal article" date="2013" name="Genome Announc.">
        <title>Complete Genome Sequence of Glaciecola psychrophila Strain 170T.</title>
        <authorList>
            <person name="Yin J."/>
            <person name="Chen J."/>
            <person name="Liu G."/>
            <person name="Yu Y."/>
            <person name="Song L."/>
            <person name="Wang X."/>
            <person name="Qu X."/>
        </authorList>
    </citation>
    <scope>NUCLEOTIDE SEQUENCE [LARGE SCALE GENOMIC DNA]</scope>
    <source>
        <strain evidence="1 2">170</strain>
    </source>
</reference>
<dbReference type="Gene3D" id="3.20.160.10">
    <property type="entry name" value="vpa0580 domain like"/>
    <property type="match status" value="1"/>
</dbReference>
<dbReference type="eggNOG" id="ENOG5032RP0">
    <property type="taxonomic scope" value="Bacteria"/>
</dbReference>
<protein>
    <recommendedName>
        <fullName evidence="3">HopJ type III effector protein</fullName>
    </recommendedName>
</protein>
<evidence type="ECO:0000313" key="1">
    <source>
        <dbReference type="EMBL" id="AGH43439.1"/>
    </source>
</evidence>
<gene>
    <name evidence="1" type="ORF">C427_1330</name>
</gene>
<accession>K7AT98</accession>
<dbReference type="KEGG" id="gps:C427_1330"/>
<dbReference type="EMBL" id="CP003837">
    <property type="protein sequence ID" value="AGH43439.1"/>
    <property type="molecule type" value="Genomic_DNA"/>
</dbReference>
<evidence type="ECO:0000313" key="2">
    <source>
        <dbReference type="Proteomes" id="UP000011864"/>
    </source>
</evidence>
<dbReference type="STRING" id="1129794.C427_1330"/>
<dbReference type="AlphaFoldDB" id="K7AT98"/>